<accession>A0AAV1Q3P9</accession>
<evidence type="ECO:0000313" key="1">
    <source>
        <dbReference type="EMBL" id="CAK6979077.1"/>
    </source>
</evidence>
<dbReference type="EMBL" id="CAWUFR010000544">
    <property type="protein sequence ID" value="CAK6979077.1"/>
    <property type="molecule type" value="Genomic_DNA"/>
</dbReference>
<gene>
    <name evidence="1" type="ORF">FSCOSCO3_A024067</name>
</gene>
<organism evidence="1 2">
    <name type="scientific">Scomber scombrus</name>
    <name type="common">Atlantic mackerel</name>
    <name type="synonym">Scomber vernalis</name>
    <dbReference type="NCBI Taxonomy" id="13677"/>
    <lineage>
        <taxon>Eukaryota</taxon>
        <taxon>Metazoa</taxon>
        <taxon>Chordata</taxon>
        <taxon>Craniata</taxon>
        <taxon>Vertebrata</taxon>
        <taxon>Euteleostomi</taxon>
        <taxon>Actinopterygii</taxon>
        <taxon>Neopterygii</taxon>
        <taxon>Teleostei</taxon>
        <taxon>Neoteleostei</taxon>
        <taxon>Acanthomorphata</taxon>
        <taxon>Pelagiaria</taxon>
        <taxon>Scombriformes</taxon>
        <taxon>Scombridae</taxon>
        <taxon>Scomber</taxon>
    </lineage>
</organism>
<reference evidence="1 2" key="1">
    <citation type="submission" date="2024-01" db="EMBL/GenBank/DDBJ databases">
        <authorList>
            <person name="Alioto T."/>
            <person name="Alioto T."/>
            <person name="Gomez Garrido J."/>
        </authorList>
    </citation>
    <scope>NUCLEOTIDE SEQUENCE [LARGE SCALE GENOMIC DNA]</scope>
</reference>
<keyword evidence="2" id="KW-1185">Reference proteome</keyword>
<name>A0AAV1Q3P9_SCOSC</name>
<comment type="caution">
    <text evidence="1">The sequence shown here is derived from an EMBL/GenBank/DDBJ whole genome shotgun (WGS) entry which is preliminary data.</text>
</comment>
<proteinExistence type="predicted"/>
<dbReference type="Proteomes" id="UP001314229">
    <property type="component" value="Unassembled WGS sequence"/>
</dbReference>
<dbReference type="AlphaFoldDB" id="A0AAV1Q3P9"/>
<protein>
    <submittedName>
        <fullName evidence="1">Uncharacterized protein LOC121891812</fullName>
    </submittedName>
</protein>
<evidence type="ECO:0000313" key="2">
    <source>
        <dbReference type="Proteomes" id="UP001314229"/>
    </source>
</evidence>
<sequence length="334" mass="37289">MGTGCSTNEPGYDNTYALGLYESALRRTCVLPDIGIDETMLTYSGLNSNAALQTYSDELAKTIPGYIEKVGAALGGLNAVPNAVGLGALVISMILEIYVKSTEGQTEDTYSMLRRVFGEEKASSVRDTMSEYLKRHQLYLNNDQRLRVEIRRLEPVLSLRITALKNSLLTDNQMSSRGFKIWVNGAAFRLQMMIHEARIDVKAGRDISNSVSTIGIATDQYLNELGTLLEKYKEYKKTSTQLEPSKELVCANDACGVAVTNCIIRNTEIPNCYVHHRHETQSTCTGCDMMKYYMDQVFSKYEPILHLRTYFSDLRSNIDSLANQDSDFTVPSAA</sequence>